<proteinExistence type="predicted"/>
<dbReference type="AlphaFoldDB" id="A0ABD1BNQ2"/>
<protein>
    <submittedName>
        <fullName evidence="2">Uncharacterized protein</fullName>
    </submittedName>
</protein>
<comment type="caution">
    <text evidence="2">The sequence shown here is derived from an EMBL/GenBank/DDBJ whole genome shotgun (WGS) entry which is preliminary data.</text>
</comment>
<feature type="region of interest" description="Disordered" evidence="1">
    <location>
        <begin position="67"/>
        <end position="115"/>
    </location>
</feature>
<evidence type="ECO:0000313" key="3">
    <source>
        <dbReference type="Proteomes" id="UP001558713"/>
    </source>
</evidence>
<organism evidence="2 3">
    <name type="scientific">Cardamine amara subsp. amara</name>
    <dbReference type="NCBI Taxonomy" id="228776"/>
    <lineage>
        <taxon>Eukaryota</taxon>
        <taxon>Viridiplantae</taxon>
        <taxon>Streptophyta</taxon>
        <taxon>Embryophyta</taxon>
        <taxon>Tracheophyta</taxon>
        <taxon>Spermatophyta</taxon>
        <taxon>Magnoliopsida</taxon>
        <taxon>eudicotyledons</taxon>
        <taxon>Gunneridae</taxon>
        <taxon>Pentapetalae</taxon>
        <taxon>rosids</taxon>
        <taxon>malvids</taxon>
        <taxon>Brassicales</taxon>
        <taxon>Brassicaceae</taxon>
        <taxon>Cardamineae</taxon>
        <taxon>Cardamine</taxon>
    </lineage>
</organism>
<accession>A0ABD1BNQ2</accession>
<evidence type="ECO:0000256" key="1">
    <source>
        <dbReference type="SAM" id="MobiDB-lite"/>
    </source>
</evidence>
<gene>
    <name evidence="2" type="ORF">V5N11_033081</name>
</gene>
<keyword evidence="3" id="KW-1185">Reference proteome</keyword>
<sequence>MPSCIREIIGKEFLFQIRVTPFNFTPKHRTFSVSKITDPIPHSEGITQVGNLIHGPTFNTTLNEATTSDASAMENTQRSEITVEDRSQKSVGDPDHNTQNPNGGVVEKTLKRRRE</sequence>
<feature type="compositionally biased region" description="Basic and acidic residues" evidence="1">
    <location>
        <begin position="81"/>
        <end position="96"/>
    </location>
</feature>
<dbReference type="EMBL" id="JBANAX010000198">
    <property type="protein sequence ID" value="KAL1218808.1"/>
    <property type="molecule type" value="Genomic_DNA"/>
</dbReference>
<evidence type="ECO:0000313" key="2">
    <source>
        <dbReference type="EMBL" id="KAL1218808.1"/>
    </source>
</evidence>
<feature type="compositionally biased region" description="Polar residues" evidence="1">
    <location>
        <begin position="67"/>
        <end position="80"/>
    </location>
</feature>
<reference evidence="2 3" key="1">
    <citation type="submission" date="2024-04" db="EMBL/GenBank/DDBJ databases">
        <title>Genome assembly C_amara_ONT_v2.</title>
        <authorList>
            <person name="Yant L."/>
            <person name="Moore C."/>
            <person name="Slenker M."/>
        </authorList>
    </citation>
    <scope>NUCLEOTIDE SEQUENCE [LARGE SCALE GENOMIC DNA]</scope>
    <source>
        <tissue evidence="2">Leaf</tissue>
    </source>
</reference>
<name>A0ABD1BNQ2_CARAN</name>
<dbReference type="Proteomes" id="UP001558713">
    <property type="component" value="Unassembled WGS sequence"/>
</dbReference>